<reference evidence="2 3" key="1">
    <citation type="submission" date="2019-03" db="EMBL/GenBank/DDBJ databases">
        <title>Paraburkholderia sp. 4M-K11, isolated from subtropical forest soil.</title>
        <authorList>
            <person name="Gao Z.-H."/>
            <person name="Qiu L.-H."/>
        </authorList>
    </citation>
    <scope>NUCLEOTIDE SEQUENCE [LARGE SCALE GENOMIC DNA]</scope>
    <source>
        <strain evidence="2 3">4M-K11</strain>
    </source>
</reference>
<dbReference type="Pfam" id="PF01522">
    <property type="entry name" value="Polysacc_deac_1"/>
    <property type="match status" value="1"/>
</dbReference>
<accession>A0A4R5M589</accession>
<dbReference type="InterPro" id="IPR011330">
    <property type="entry name" value="Glyco_hydro/deAcase_b/a-brl"/>
</dbReference>
<dbReference type="GO" id="GO:0016810">
    <property type="term" value="F:hydrolase activity, acting on carbon-nitrogen (but not peptide) bonds"/>
    <property type="evidence" value="ECO:0007669"/>
    <property type="project" value="InterPro"/>
</dbReference>
<dbReference type="PANTHER" id="PTHR47561">
    <property type="entry name" value="POLYSACCHARIDE DEACETYLASE FAMILY PROTEIN (AFU_ORTHOLOGUE AFUA_6G05030)"/>
    <property type="match status" value="1"/>
</dbReference>
<keyword evidence="3" id="KW-1185">Reference proteome</keyword>
<dbReference type="RefSeq" id="WP_133197652.1">
    <property type="nucleotide sequence ID" value="NZ_JBHUCW010000005.1"/>
</dbReference>
<dbReference type="PANTHER" id="PTHR47561:SF1">
    <property type="entry name" value="POLYSACCHARIDE DEACETYLASE FAMILY PROTEIN (AFU_ORTHOLOGUE AFUA_6G05030)"/>
    <property type="match status" value="1"/>
</dbReference>
<dbReference type="InterPro" id="IPR002509">
    <property type="entry name" value="NODB_dom"/>
</dbReference>
<dbReference type="Proteomes" id="UP000295722">
    <property type="component" value="Unassembled WGS sequence"/>
</dbReference>
<gene>
    <name evidence="2" type="ORF">EYW47_25720</name>
</gene>
<sequence>MIDNPIPWPNGARCAACLTFDMDADSLIHLEHPADAHTRVSAISMLRYGPNIAVPRIVNTYKRLGIRQTFFVPSWCIETYPAAVEAMLEGGNEVGHHGYLHENPATRDADDEAYWLDRGIDVIVRATGKRPRGWRAPLYNFSNHSIDLLLERGFSYDASLMGADIPYLIESRKSGRTLVELPSHWGLDDWPQYVHSIDLDYTMPVRAPHAGLQAFIEEFDACFKYGGLWVPVLHPFATGRLARWDAMAQFIEGLVARGDVWFAPMEEIAAHVNRVVANGEWVPMRETIPQYGGPLDVARAK</sequence>
<protein>
    <submittedName>
        <fullName evidence="2">Polysaccharide deacetylase</fullName>
    </submittedName>
</protein>
<name>A0A4R5M589_9BURK</name>
<comment type="caution">
    <text evidence="2">The sequence shown here is derived from an EMBL/GenBank/DDBJ whole genome shotgun (WGS) entry which is preliminary data.</text>
</comment>
<dbReference type="CDD" id="cd10938">
    <property type="entry name" value="CE4_HpPgdA_like"/>
    <property type="match status" value="1"/>
</dbReference>
<organism evidence="2 3">
    <name type="scientific">Paraburkholderia silviterrae</name>
    <dbReference type="NCBI Taxonomy" id="2528715"/>
    <lineage>
        <taxon>Bacteria</taxon>
        <taxon>Pseudomonadati</taxon>
        <taxon>Pseudomonadota</taxon>
        <taxon>Betaproteobacteria</taxon>
        <taxon>Burkholderiales</taxon>
        <taxon>Burkholderiaceae</taxon>
        <taxon>Paraburkholderia</taxon>
    </lineage>
</organism>
<dbReference type="EMBL" id="SMRP01000015">
    <property type="protein sequence ID" value="TDG20576.1"/>
    <property type="molecule type" value="Genomic_DNA"/>
</dbReference>
<feature type="domain" description="NodB homology" evidence="1">
    <location>
        <begin position="39"/>
        <end position="263"/>
    </location>
</feature>
<dbReference type="InterPro" id="IPR037950">
    <property type="entry name" value="PgdA-like"/>
</dbReference>
<evidence type="ECO:0000313" key="3">
    <source>
        <dbReference type="Proteomes" id="UP000295722"/>
    </source>
</evidence>
<dbReference type="OrthoDB" id="9784220at2"/>
<dbReference type="AlphaFoldDB" id="A0A4R5M589"/>
<proteinExistence type="predicted"/>
<evidence type="ECO:0000313" key="2">
    <source>
        <dbReference type="EMBL" id="TDG20576.1"/>
    </source>
</evidence>
<dbReference type="Gene3D" id="3.20.20.370">
    <property type="entry name" value="Glycoside hydrolase/deacetylase"/>
    <property type="match status" value="1"/>
</dbReference>
<dbReference type="GO" id="GO:0005975">
    <property type="term" value="P:carbohydrate metabolic process"/>
    <property type="evidence" value="ECO:0007669"/>
    <property type="project" value="InterPro"/>
</dbReference>
<evidence type="ECO:0000259" key="1">
    <source>
        <dbReference type="PROSITE" id="PS51677"/>
    </source>
</evidence>
<dbReference type="SUPFAM" id="SSF88713">
    <property type="entry name" value="Glycoside hydrolase/deacetylase"/>
    <property type="match status" value="1"/>
</dbReference>
<dbReference type="PROSITE" id="PS51677">
    <property type="entry name" value="NODB"/>
    <property type="match status" value="1"/>
</dbReference>